<evidence type="ECO:0000256" key="1">
    <source>
        <dbReference type="ARBA" id="ARBA00004123"/>
    </source>
</evidence>
<sequence length="134" mass="15279">MIQAEAECGCITTDCWTSRSNMGYIAITFYFIDKNFSLKSVLLGCHEFSESHTGLNLSIKIKMTLEEWDLEKNICFAVSDNANNIKSALPKLELKHFGCFAHTLNLIVQGALRIEFNLIEKNDCDPFQKKYICK</sequence>
<dbReference type="GeneID" id="107883639"/>
<evidence type="ECO:0000256" key="3">
    <source>
        <dbReference type="ARBA" id="ARBA00022771"/>
    </source>
</evidence>
<evidence type="ECO:0000256" key="2">
    <source>
        <dbReference type="ARBA" id="ARBA00022723"/>
    </source>
</evidence>
<keyword evidence="2" id="KW-0479">Metal-binding</keyword>
<name>A0A8R2H6E5_ACYPI</name>
<dbReference type="RefSeq" id="XP_016659542.1">
    <property type="nucleotide sequence ID" value="XM_016804053.1"/>
</dbReference>
<dbReference type="OrthoDB" id="6619274at2759"/>
<protein>
    <submittedName>
        <fullName evidence="6">Uncharacterized protein</fullName>
    </submittedName>
</protein>
<accession>A0A8R2H6E5</accession>
<keyword evidence="7" id="KW-1185">Reference proteome</keyword>
<evidence type="ECO:0000256" key="4">
    <source>
        <dbReference type="ARBA" id="ARBA00022833"/>
    </source>
</evidence>
<dbReference type="Proteomes" id="UP000007819">
    <property type="component" value="Unassembled WGS sequence"/>
</dbReference>
<reference evidence="6" key="2">
    <citation type="submission" date="2022-06" db="UniProtKB">
        <authorList>
            <consortium name="EnsemblMetazoa"/>
        </authorList>
    </citation>
    <scope>IDENTIFICATION</scope>
</reference>
<keyword evidence="3" id="KW-0863">Zinc-finger</keyword>
<dbReference type="InterPro" id="IPR012337">
    <property type="entry name" value="RNaseH-like_sf"/>
</dbReference>
<keyword evidence="4" id="KW-0862">Zinc</keyword>
<organism evidence="6 7">
    <name type="scientific">Acyrthosiphon pisum</name>
    <name type="common">Pea aphid</name>
    <dbReference type="NCBI Taxonomy" id="7029"/>
    <lineage>
        <taxon>Eukaryota</taxon>
        <taxon>Metazoa</taxon>
        <taxon>Ecdysozoa</taxon>
        <taxon>Arthropoda</taxon>
        <taxon>Hexapoda</taxon>
        <taxon>Insecta</taxon>
        <taxon>Pterygota</taxon>
        <taxon>Neoptera</taxon>
        <taxon>Paraneoptera</taxon>
        <taxon>Hemiptera</taxon>
        <taxon>Sternorrhyncha</taxon>
        <taxon>Aphidomorpha</taxon>
        <taxon>Aphidoidea</taxon>
        <taxon>Aphididae</taxon>
        <taxon>Macrosiphini</taxon>
        <taxon>Acyrthosiphon</taxon>
    </lineage>
</organism>
<evidence type="ECO:0000256" key="5">
    <source>
        <dbReference type="ARBA" id="ARBA00023242"/>
    </source>
</evidence>
<dbReference type="PANTHER" id="PTHR46481:SF10">
    <property type="entry name" value="ZINC FINGER BED DOMAIN-CONTAINING PROTEIN 39"/>
    <property type="match status" value="1"/>
</dbReference>
<dbReference type="AlphaFoldDB" id="A0A8R2H6E5"/>
<dbReference type="SUPFAM" id="SSF53098">
    <property type="entry name" value="Ribonuclease H-like"/>
    <property type="match status" value="1"/>
</dbReference>
<dbReference type="GO" id="GO:0008270">
    <property type="term" value="F:zinc ion binding"/>
    <property type="evidence" value="ECO:0007669"/>
    <property type="project" value="UniProtKB-KW"/>
</dbReference>
<dbReference type="EnsemblMetazoa" id="XM_016804053.1">
    <property type="protein sequence ID" value="XP_016659542.1"/>
    <property type="gene ID" value="LOC107883639"/>
</dbReference>
<reference evidence="7" key="1">
    <citation type="submission" date="2010-06" db="EMBL/GenBank/DDBJ databases">
        <authorList>
            <person name="Jiang H."/>
            <person name="Abraham K."/>
            <person name="Ali S."/>
            <person name="Alsbrooks S.L."/>
            <person name="Anim B.N."/>
            <person name="Anosike U.S."/>
            <person name="Attaway T."/>
            <person name="Bandaranaike D.P."/>
            <person name="Battles P.K."/>
            <person name="Bell S.N."/>
            <person name="Bell A.V."/>
            <person name="Beltran B."/>
            <person name="Bickham C."/>
            <person name="Bustamante Y."/>
            <person name="Caleb T."/>
            <person name="Canada A."/>
            <person name="Cardenas V."/>
            <person name="Carter K."/>
            <person name="Chacko J."/>
            <person name="Chandrabose M.N."/>
            <person name="Chavez D."/>
            <person name="Chavez A."/>
            <person name="Chen L."/>
            <person name="Chu H.-S."/>
            <person name="Claassen K.J."/>
            <person name="Cockrell R."/>
            <person name="Collins M."/>
            <person name="Cooper J.A."/>
            <person name="Cree A."/>
            <person name="Curry S.M."/>
            <person name="Da Y."/>
            <person name="Dao M.D."/>
            <person name="Das B."/>
            <person name="Davila M.-L."/>
            <person name="Davy-Carroll L."/>
            <person name="Denson S."/>
            <person name="Dinh H."/>
            <person name="Ebong V.E."/>
            <person name="Edwards J.R."/>
            <person name="Egan A."/>
            <person name="El-Daye J."/>
            <person name="Escobedo L."/>
            <person name="Fernandez S."/>
            <person name="Fernando P.R."/>
            <person name="Flagg N."/>
            <person name="Forbes L.D."/>
            <person name="Fowler R.G."/>
            <person name="Fu Q."/>
            <person name="Gabisi R.A."/>
            <person name="Ganer J."/>
            <person name="Garbino Pronczuk A."/>
            <person name="Garcia R.M."/>
            <person name="Garner T."/>
            <person name="Garrett T.E."/>
            <person name="Gonzalez D.A."/>
            <person name="Hamid H."/>
            <person name="Hawkins E.S."/>
            <person name="Hirani K."/>
            <person name="Hogues M.E."/>
            <person name="Hollins B."/>
            <person name="Hsiao C.-H."/>
            <person name="Jabil R."/>
            <person name="James M.L."/>
            <person name="Jhangiani S.N."/>
            <person name="Johnson B."/>
            <person name="Johnson Q."/>
            <person name="Joshi V."/>
            <person name="Kalu J.B."/>
            <person name="Kam C."/>
            <person name="Kashfia A."/>
            <person name="Keebler J."/>
            <person name="Kisamo H."/>
            <person name="Kovar C.L."/>
            <person name="Lago L.A."/>
            <person name="Lai C.-Y."/>
            <person name="Laidlaw J."/>
            <person name="Lara F."/>
            <person name="Le T.-K."/>
            <person name="Lee S.L."/>
            <person name="Legall F.H."/>
            <person name="Lemon S.J."/>
            <person name="Lewis L.R."/>
            <person name="Li B."/>
            <person name="Liu Y."/>
            <person name="Liu Y.-S."/>
            <person name="Lopez J."/>
            <person name="Lozado R.J."/>
            <person name="Lu J."/>
            <person name="Madu R.C."/>
            <person name="Maheshwari M."/>
            <person name="Maheshwari R."/>
            <person name="Malloy K."/>
            <person name="Martinez E."/>
            <person name="Mathew T."/>
            <person name="Mercado I.C."/>
            <person name="Mercado C."/>
            <person name="Meyer B."/>
            <person name="Montgomery K."/>
            <person name="Morgan M.B."/>
            <person name="Munidasa M."/>
            <person name="Nazareth L.V."/>
            <person name="Nelson J."/>
            <person name="Ng B.M."/>
            <person name="Nguyen N.B."/>
            <person name="Nguyen P.Q."/>
            <person name="Nguyen T."/>
            <person name="Obregon M."/>
            <person name="Okwuonu G.O."/>
            <person name="Onwere C.G."/>
            <person name="Orozco G."/>
            <person name="Parra A."/>
            <person name="Patel S."/>
            <person name="Patil S."/>
            <person name="Perez A."/>
            <person name="Perez Y."/>
            <person name="Pham C."/>
            <person name="Primus E.L."/>
            <person name="Pu L.-L."/>
            <person name="Puazo M."/>
            <person name="Qin X."/>
            <person name="Quiroz J.B."/>
            <person name="Reese J."/>
            <person name="Richards S."/>
            <person name="Rives C.M."/>
            <person name="Robberts R."/>
            <person name="Ruiz S.J."/>
            <person name="Ruiz M.J."/>
            <person name="Santibanez J."/>
            <person name="Schneider B.W."/>
            <person name="Sisson I."/>
            <person name="Smith M."/>
            <person name="Sodergren E."/>
            <person name="Song X.-Z."/>
            <person name="Song B.B."/>
            <person name="Summersgill H."/>
            <person name="Thelus R."/>
            <person name="Thornton R.D."/>
            <person name="Trejos Z.Y."/>
            <person name="Usmani K."/>
            <person name="Vattathil S."/>
            <person name="Villasana D."/>
            <person name="Walker D.L."/>
            <person name="Wang S."/>
            <person name="Wang K."/>
            <person name="White C.S."/>
            <person name="Williams A.C."/>
            <person name="Williamson J."/>
            <person name="Wilson K."/>
            <person name="Woghiren I.O."/>
            <person name="Woodworth J.R."/>
            <person name="Worley K.C."/>
            <person name="Wright R.A."/>
            <person name="Wu W."/>
            <person name="Young L."/>
            <person name="Zhang L."/>
            <person name="Zhang J."/>
            <person name="Zhu Y."/>
            <person name="Muzny D.M."/>
            <person name="Weinstock G."/>
            <person name="Gibbs R.A."/>
        </authorList>
    </citation>
    <scope>NUCLEOTIDE SEQUENCE [LARGE SCALE GENOMIC DNA]</scope>
    <source>
        <strain evidence="7">LSR1</strain>
    </source>
</reference>
<proteinExistence type="predicted"/>
<dbReference type="PANTHER" id="PTHR46481">
    <property type="entry name" value="ZINC FINGER BED DOMAIN-CONTAINING PROTEIN 4"/>
    <property type="match status" value="1"/>
</dbReference>
<dbReference type="GO" id="GO:0005634">
    <property type="term" value="C:nucleus"/>
    <property type="evidence" value="ECO:0007669"/>
    <property type="project" value="UniProtKB-SubCell"/>
</dbReference>
<dbReference type="InterPro" id="IPR052035">
    <property type="entry name" value="ZnF_BED_domain_contain"/>
</dbReference>
<dbReference type="KEGG" id="api:107883639"/>
<evidence type="ECO:0000313" key="7">
    <source>
        <dbReference type="Proteomes" id="UP000007819"/>
    </source>
</evidence>
<comment type="subcellular location">
    <subcellularLocation>
        <location evidence="1">Nucleus</location>
    </subcellularLocation>
</comment>
<keyword evidence="5" id="KW-0539">Nucleus</keyword>
<evidence type="ECO:0000313" key="6">
    <source>
        <dbReference type="EnsemblMetazoa" id="XP_016659542.1"/>
    </source>
</evidence>